<reference evidence="2 3" key="1">
    <citation type="journal article" date="2019" name="Int. J. Syst. Evol. Microbiol.">
        <title>The Global Catalogue of Microorganisms (GCM) 10K type strain sequencing project: providing services to taxonomists for standard genome sequencing and annotation.</title>
        <authorList>
            <consortium name="The Broad Institute Genomics Platform"/>
            <consortium name="The Broad Institute Genome Sequencing Center for Infectious Disease"/>
            <person name="Wu L."/>
            <person name="Ma J."/>
        </authorList>
    </citation>
    <scope>NUCLEOTIDE SEQUENCE [LARGE SCALE GENOMIC DNA]</scope>
    <source>
        <strain evidence="2 3">DT92</strain>
    </source>
</reference>
<evidence type="ECO:0000313" key="3">
    <source>
        <dbReference type="Proteomes" id="UP001596368"/>
    </source>
</evidence>
<evidence type="ECO:0000313" key="2">
    <source>
        <dbReference type="EMBL" id="MFC7137338.1"/>
    </source>
</evidence>
<organism evidence="2 3">
    <name type="scientific">Halobaculum litoreum</name>
    <dbReference type="NCBI Taxonomy" id="3031998"/>
    <lineage>
        <taxon>Archaea</taxon>
        <taxon>Methanobacteriati</taxon>
        <taxon>Methanobacteriota</taxon>
        <taxon>Stenosarchaea group</taxon>
        <taxon>Halobacteria</taxon>
        <taxon>Halobacteriales</taxon>
        <taxon>Haloferacaceae</taxon>
        <taxon>Halobaculum</taxon>
    </lineage>
</organism>
<dbReference type="Proteomes" id="UP001596368">
    <property type="component" value="Unassembled WGS sequence"/>
</dbReference>
<feature type="transmembrane region" description="Helical" evidence="1">
    <location>
        <begin position="12"/>
        <end position="33"/>
    </location>
</feature>
<dbReference type="AlphaFoldDB" id="A0ABD5XV38"/>
<gene>
    <name evidence="2" type="ORF">ACFQRB_14530</name>
</gene>
<keyword evidence="1" id="KW-0472">Membrane</keyword>
<sequence>MSSLVRPAHLRPAESSVPAVVAFVVGLLVHGAYEVVAVRAGPVPIVVTAPVVATLAYLRFAPASRLRIAALLGWGRSRRSRASSGCTC</sequence>
<feature type="transmembrane region" description="Helical" evidence="1">
    <location>
        <begin position="39"/>
        <end position="58"/>
    </location>
</feature>
<name>A0ABD5XV38_9EURY</name>
<keyword evidence="3" id="KW-1185">Reference proteome</keyword>
<protein>
    <submittedName>
        <fullName evidence="2">Uncharacterized protein</fullName>
    </submittedName>
</protein>
<keyword evidence="1" id="KW-1133">Transmembrane helix</keyword>
<evidence type="ECO:0000256" key="1">
    <source>
        <dbReference type="SAM" id="Phobius"/>
    </source>
</evidence>
<comment type="caution">
    <text evidence="2">The sequence shown here is derived from an EMBL/GenBank/DDBJ whole genome shotgun (WGS) entry which is preliminary data.</text>
</comment>
<accession>A0ABD5XV38</accession>
<proteinExistence type="predicted"/>
<keyword evidence="1" id="KW-0812">Transmembrane</keyword>
<dbReference type="EMBL" id="JBHSZG010000001">
    <property type="protein sequence ID" value="MFC7137338.1"/>
    <property type="molecule type" value="Genomic_DNA"/>
</dbReference>